<sequence>MSLQCDGSLTFAQMATAVDLGRKMLAMHNKPFHTGVTRCTRRRTQHTPAAVSTVNCSSYSEGLHAIVINKSCCEPARCVELYCRTVCASKKKKTSIFTQLFSRTTALSCRRVCFSILGVGVEICTTVSLHDILCRRTYFCEVKYAAL</sequence>
<organism evidence="1 2">
    <name type="scientific">Xyrichtys novacula</name>
    <name type="common">Pearly razorfish</name>
    <name type="synonym">Hemipteronotus novacula</name>
    <dbReference type="NCBI Taxonomy" id="13765"/>
    <lineage>
        <taxon>Eukaryota</taxon>
        <taxon>Metazoa</taxon>
        <taxon>Chordata</taxon>
        <taxon>Craniata</taxon>
        <taxon>Vertebrata</taxon>
        <taxon>Euteleostomi</taxon>
        <taxon>Actinopterygii</taxon>
        <taxon>Neopterygii</taxon>
        <taxon>Teleostei</taxon>
        <taxon>Neoteleostei</taxon>
        <taxon>Acanthomorphata</taxon>
        <taxon>Eupercaria</taxon>
        <taxon>Labriformes</taxon>
        <taxon>Labridae</taxon>
        <taxon>Xyrichtys</taxon>
    </lineage>
</organism>
<dbReference type="EMBL" id="OY660872">
    <property type="protein sequence ID" value="CAJ1063361.1"/>
    <property type="molecule type" value="Genomic_DNA"/>
</dbReference>
<protein>
    <submittedName>
        <fullName evidence="1">Uncharacterized protein</fullName>
    </submittedName>
</protein>
<reference evidence="1" key="1">
    <citation type="submission" date="2023-08" db="EMBL/GenBank/DDBJ databases">
        <authorList>
            <person name="Alioto T."/>
            <person name="Alioto T."/>
            <person name="Gomez Garrido J."/>
        </authorList>
    </citation>
    <scope>NUCLEOTIDE SEQUENCE</scope>
</reference>
<keyword evidence="2" id="KW-1185">Reference proteome</keyword>
<dbReference type="AlphaFoldDB" id="A0AAV1FRN5"/>
<gene>
    <name evidence="1" type="ORF">XNOV1_A017549</name>
</gene>
<evidence type="ECO:0000313" key="1">
    <source>
        <dbReference type="EMBL" id="CAJ1063361.1"/>
    </source>
</evidence>
<dbReference type="Proteomes" id="UP001178508">
    <property type="component" value="Chromosome 9"/>
</dbReference>
<proteinExistence type="predicted"/>
<accession>A0AAV1FRN5</accession>
<name>A0AAV1FRN5_XYRNO</name>
<evidence type="ECO:0000313" key="2">
    <source>
        <dbReference type="Proteomes" id="UP001178508"/>
    </source>
</evidence>